<evidence type="ECO:0000256" key="1">
    <source>
        <dbReference type="ARBA" id="ARBA00004173"/>
    </source>
</evidence>
<dbReference type="SMART" id="SM00271">
    <property type="entry name" value="DnaJ"/>
    <property type="match status" value="1"/>
</dbReference>
<dbReference type="InterPro" id="IPR003140">
    <property type="entry name" value="PLipase/COase/thioEstase"/>
</dbReference>
<evidence type="ECO:0000256" key="11">
    <source>
        <dbReference type="ARBA" id="ARBA00038963"/>
    </source>
</evidence>
<dbReference type="PROSITE" id="PS50076">
    <property type="entry name" value="DNAJ_2"/>
    <property type="match status" value="1"/>
</dbReference>
<protein>
    <recommendedName>
        <fullName evidence="11">enoyl-[acyl-carrier-protein] reductase</fullName>
        <ecNumber evidence="11">1.3.1.104</ecNumber>
    </recommendedName>
</protein>
<dbReference type="SUPFAM" id="SSF51735">
    <property type="entry name" value="NAD(P)-binding Rossmann-fold domains"/>
    <property type="match status" value="1"/>
</dbReference>
<dbReference type="InterPro" id="IPR036869">
    <property type="entry name" value="J_dom_sf"/>
</dbReference>
<proteinExistence type="inferred from homology"/>
<dbReference type="InterPro" id="IPR029058">
    <property type="entry name" value="AB_hydrolase_fold"/>
</dbReference>
<keyword evidence="9" id="KW-0496">Mitochondrion</keyword>
<dbReference type="EC" id="1.3.1.104" evidence="11"/>
<evidence type="ECO:0000256" key="8">
    <source>
        <dbReference type="ARBA" id="ARBA00023098"/>
    </source>
</evidence>
<dbReference type="PANTHER" id="PTHR43981">
    <property type="entry name" value="ENOYL-[ACYL-CARRIER-PROTEIN] REDUCTASE, MITOCHONDRIAL"/>
    <property type="match status" value="1"/>
</dbReference>
<accession>A0AAD7UD03</accession>
<dbReference type="CDD" id="cd08290">
    <property type="entry name" value="ETR"/>
    <property type="match status" value="1"/>
</dbReference>
<dbReference type="InterPro" id="IPR051034">
    <property type="entry name" value="Mito_Enoyl-ACP_Reductase"/>
</dbReference>
<keyword evidence="5" id="KW-0521">NADP</keyword>
<evidence type="ECO:0000313" key="15">
    <source>
        <dbReference type="Proteomes" id="UP001230188"/>
    </source>
</evidence>
<evidence type="ECO:0000256" key="2">
    <source>
        <dbReference type="ARBA" id="ARBA00010371"/>
    </source>
</evidence>
<dbReference type="EMBL" id="JAQMWT010000374">
    <property type="protein sequence ID" value="KAJ8602615.1"/>
    <property type="molecule type" value="Genomic_DNA"/>
</dbReference>
<dbReference type="InterPro" id="IPR020843">
    <property type="entry name" value="ER"/>
</dbReference>
<dbReference type="Proteomes" id="UP001230188">
    <property type="component" value="Unassembled WGS sequence"/>
</dbReference>
<keyword evidence="7" id="KW-0560">Oxidoreductase</keyword>
<evidence type="ECO:0000256" key="10">
    <source>
        <dbReference type="ARBA" id="ARBA00023160"/>
    </source>
</evidence>
<dbReference type="GO" id="GO:0006633">
    <property type="term" value="P:fatty acid biosynthetic process"/>
    <property type="evidence" value="ECO:0007669"/>
    <property type="project" value="UniProtKB-KW"/>
</dbReference>
<dbReference type="InterPro" id="IPR011032">
    <property type="entry name" value="GroES-like_sf"/>
</dbReference>
<evidence type="ECO:0000256" key="7">
    <source>
        <dbReference type="ARBA" id="ARBA00023002"/>
    </source>
</evidence>
<evidence type="ECO:0000256" key="12">
    <source>
        <dbReference type="ARBA" id="ARBA00048843"/>
    </source>
</evidence>
<evidence type="ECO:0000259" key="13">
    <source>
        <dbReference type="PROSITE" id="PS50076"/>
    </source>
</evidence>
<organism evidence="14 15">
    <name type="scientific">Chrysophaeum taylorii</name>
    <dbReference type="NCBI Taxonomy" id="2483200"/>
    <lineage>
        <taxon>Eukaryota</taxon>
        <taxon>Sar</taxon>
        <taxon>Stramenopiles</taxon>
        <taxon>Ochrophyta</taxon>
        <taxon>Pelagophyceae</taxon>
        <taxon>Pelagomonadales</taxon>
        <taxon>Pelagomonadaceae</taxon>
        <taxon>Chrysophaeum</taxon>
    </lineage>
</organism>
<keyword evidence="4" id="KW-0276">Fatty acid metabolism</keyword>
<evidence type="ECO:0000256" key="9">
    <source>
        <dbReference type="ARBA" id="ARBA00023128"/>
    </source>
</evidence>
<dbReference type="PANTHER" id="PTHR43981:SF2">
    <property type="entry name" value="ENOYL-[ACYL-CARRIER-PROTEIN] REDUCTASE, MITOCHONDRIAL"/>
    <property type="match status" value="1"/>
</dbReference>
<dbReference type="SUPFAM" id="SSF50129">
    <property type="entry name" value="GroES-like"/>
    <property type="match status" value="1"/>
</dbReference>
<dbReference type="SMART" id="SM00829">
    <property type="entry name" value="PKS_ER"/>
    <property type="match status" value="1"/>
</dbReference>
<dbReference type="PRINTS" id="PR00625">
    <property type="entry name" value="JDOMAIN"/>
</dbReference>
<dbReference type="CDD" id="cd06257">
    <property type="entry name" value="DnaJ"/>
    <property type="match status" value="1"/>
</dbReference>
<keyword evidence="15" id="KW-1185">Reference proteome</keyword>
<dbReference type="Pfam" id="PF00226">
    <property type="entry name" value="DnaJ"/>
    <property type="match status" value="1"/>
</dbReference>
<comment type="caution">
    <text evidence="14">The sequence shown here is derived from an EMBL/GenBank/DDBJ whole genome shotgun (WGS) entry which is preliminary data.</text>
</comment>
<comment type="catalytic activity">
    <reaction evidence="12">
        <text>a 2,3-saturated acyl-[ACP] + NADP(+) = a (2E)-enoyl-[ACP] + NADPH + H(+)</text>
        <dbReference type="Rhea" id="RHEA:22564"/>
        <dbReference type="Rhea" id="RHEA-COMP:9925"/>
        <dbReference type="Rhea" id="RHEA-COMP:9926"/>
        <dbReference type="ChEBI" id="CHEBI:15378"/>
        <dbReference type="ChEBI" id="CHEBI:57783"/>
        <dbReference type="ChEBI" id="CHEBI:58349"/>
        <dbReference type="ChEBI" id="CHEBI:78784"/>
        <dbReference type="ChEBI" id="CHEBI:78785"/>
        <dbReference type="EC" id="1.3.1.104"/>
    </reaction>
</comment>
<dbReference type="GO" id="GO:0016787">
    <property type="term" value="F:hydrolase activity"/>
    <property type="evidence" value="ECO:0007669"/>
    <property type="project" value="InterPro"/>
</dbReference>
<reference evidence="14" key="1">
    <citation type="submission" date="2023-01" db="EMBL/GenBank/DDBJ databases">
        <title>Metagenome sequencing of chrysophaentin producing Chrysophaeum taylorii.</title>
        <authorList>
            <person name="Davison J."/>
            <person name="Bewley C."/>
        </authorList>
    </citation>
    <scope>NUCLEOTIDE SEQUENCE</scope>
    <source>
        <strain evidence="14">NIES-1699</strain>
    </source>
</reference>
<dbReference type="AlphaFoldDB" id="A0AAD7UD03"/>
<dbReference type="Pfam" id="PF02230">
    <property type="entry name" value="Abhydrolase_2"/>
    <property type="match status" value="1"/>
</dbReference>
<dbReference type="PROSITE" id="PS00636">
    <property type="entry name" value="DNAJ_1"/>
    <property type="match status" value="1"/>
</dbReference>
<keyword evidence="10" id="KW-0275">Fatty acid biosynthesis</keyword>
<dbReference type="InterPro" id="IPR036291">
    <property type="entry name" value="NAD(P)-bd_dom_sf"/>
</dbReference>
<dbReference type="Gene3D" id="3.90.180.10">
    <property type="entry name" value="Medium-chain alcohol dehydrogenases, catalytic domain"/>
    <property type="match status" value="1"/>
</dbReference>
<dbReference type="InterPro" id="IPR001623">
    <property type="entry name" value="DnaJ_domain"/>
</dbReference>
<keyword evidence="8" id="KW-0443">Lipid metabolism</keyword>
<sequence length="800" mass="88274">MEEKSYYELLEVPRNATTNEIRQAFRRKALEQHPDRGGDPDVFQTINKAYDVLSDPERRKYYDRTGRMERSVEEDFLEGFGRAAGSTLQKEQRQVVDDSKALQQRFAELQEQSHSQSFEAWMRSRNTSSMTVTVETLMQDKRNISEDSYEKVRLPRVRTTTVTRKSAEALRSSLGPPQVSNKLQRSPLALAAECTEVSYHALPRVLDWKECLVAVAFAPVSPLDLFVARRGADALFRDDLRIEAPHVLGNSGIGVVETVGPGVSSLAVGDWVVPARDGLGTFRSLCVWGEADVIKVPKELMPLEYMGLHRELCVAYYLMETVAADLKAGDALVINAANGAVGQVVIQLCRLMNLRAIGIVRRHDNFSDTKAWLEYLGAYKIFADDEPIVPSLKREYAALPKVGFDGVGGLATLKLIRSLAPGSTIVTYGFVGETGAMIPWQIVVHSRVTIQGFDLLDWLDDGTKKSANRKKFVQMLEQMAKLVNAGKLRISMEEIPLGQWLDALAGAEPGMNTKIVLKPLALEGERSREAQAAADLERRQKEDHDRKEALRLAASNLFLGSSESKDDNNGAEVSCYEIAPSAAPWRATLVWLHGNGELPQEYTSIFDRHLISKHPGIKVIMPTPPPQSSSMDWLALDDNDWTTKYLSATASDDLAESDIQLLKNLEAAADKVAAVVNRAREDDRVIVLAGFAQGGVVALYAALTKLADEIPHVITLGAPCVLPHFLATKIKTNLRATNIKCFAGANDDVFSCADQEAIADTLKRALPNISFHQIPHGEHEVGGLEIDALEAIFATLLPRP</sequence>
<evidence type="ECO:0000256" key="3">
    <source>
        <dbReference type="ARBA" id="ARBA00022516"/>
    </source>
</evidence>
<evidence type="ECO:0000256" key="6">
    <source>
        <dbReference type="ARBA" id="ARBA00022946"/>
    </source>
</evidence>
<keyword evidence="6" id="KW-0809">Transit peptide</keyword>
<comment type="similarity">
    <text evidence="2">Belongs to the zinc-containing alcohol dehydrogenase family. Quinone oxidoreductase subfamily.</text>
</comment>
<evidence type="ECO:0000256" key="4">
    <source>
        <dbReference type="ARBA" id="ARBA00022832"/>
    </source>
</evidence>
<dbReference type="Gene3D" id="1.10.287.110">
    <property type="entry name" value="DnaJ domain"/>
    <property type="match status" value="1"/>
</dbReference>
<feature type="domain" description="J" evidence="13">
    <location>
        <begin position="5"/>
        <end position="66"/>
    </location>
</feature>
<dbReference type="Pfam" id="PF08240">
    <property type="entry name" value="ADH_N"/>
    <property type="match status" value="1"/>
</dbReference>
<dbReference type="Gene3D" id="3.40.50.1820">
    <property type="entry name" value="alpha/beta hydrolase"/>
    <property type="match status" value="1"/>
</dbReference>
<evidence type="ECO:0000313" key="14">
    <source>
        <dbReference type="EMBL" id="KAJ8602615.1"/>
    </source>
</evidence>
<name>A0AAD7UD03_9STRA</name>
<keyword evidence="3" id="KW-0444">Lipid biosynthesis</keyword>
<comment type="subcellular location">
    <subcellularLocation>
        <location evidence="1">Mitochondrion</location>
    </subcellularLocation>
</comment>
<gene>
    <name evidence="14" type="ORF">CTAYLR_010195</name>
</gene>
<dbReference type="InterPro" id="IPR018253">
    <property type="entry name" value="DnaJ_domain_CS"/>
</dbReference>
<dbReference type="GO" id="GO:0141148">
    <property type="term" value="F:enoyl-[acyl-carrier-protein] reductase (NADPH) activity"/>
    <property type="evidence" value="ECO:0007669"/>
    <property type="project" value="UniProtKB-EC"/>
</dbReference>
<dbReference type="Gene3D" id="3.40.50.720">
    <property type="entry name" value="NAD(P)-binding Rossmann-like Domain"/>
    <property type="match status" value="1"/>
</dbReference>
<dbReference type="SUPFAM" id="SSF46565">
    <property type="entry name" value="Chaperone J-domain"/>
    <property type="match status" value="1"/>
</dbReference>
<dbReference type="SUPFAM" id="SSF53474">
    <property type="entry name" value="alpha/beta-Hydrolases"/>
    <property type="match status" value="1"/>
</dbReference>
<dbReference type="GO" id="GO:0005739">
    <property type="term" value="C:mitochondrion"/>
    <property type="evidence" value="ECO:0007669"/>
    <property type="project" value="UniProtKB-SubCell"/>
</dbReference>
<evidence type="ECO:0000256" key="5">
    <source>
        <dbReference type="ARBA" id="ARBA00022857"/>
    </source>
</evidence>
<dbReference type="InterPro" id="IPR013154">
    <property type="entry name" value="ADH-like_N"/>
</dbReference>